<organism evidence="2 3">
    <name type="scientific">Skeletonema marinoi</name>
    <dbReference type="NCBI Taxonomy" id="267567"/>
    <lineage>
        <taxon>Eukaryota</taxon>
        <taxon>Sar</taxon>
        <taxon>Stramenopiles</taxon>
        <taxon>Ochrophyta</taxon>
        <taxon>Bacillariophyta</taxon>
        <taxon>Coscinodiscophyceae</taxon>
        <taxon>Thalassiosirophycidae</taxon>
        <taxon>Thalassiosirales</taxon>
        <taxon>Skeletonemataceae</taxon>
        <taxon>Skeletonema</taxon>
        <taxon>Skeletonema marinoi-dohrnii complex</taxon>
    </lineage>
</organism>
<dbReference type="EMBL" id="JATAAI010000019">
    <property type="protein sequence ID" value="KAK1738815.1"/>
    <property type="molecule type" value="Genomic_DNA"/>
</dbReference>
<evidence type="ECO:0000256" key="1">
    <source>
        <dbReference type="SAM" id="MobiDB-lite"/>
    </source>
</evidence>
<proteinExistence type="predicted"/>
<dbReference type="AlphaFoldDB" id="A0AAD8Y539"/>
<comment type="caution">
    <text evidence="2">The sequence shown here is derived from an EMBL/GenBank/DDBJ whole genome shotgun (WGS) entry which is preliminary data.</text>
</comment>
<feature type="region of interest" description="Disordered" evidence="1">
    <location>
        <begin position="14"/>
        <end position="43"/>
    </location>
</feature>
<protein>
    <submittedName>
        <fullName evidence="2">Uncharacterized protein</fullName>
    </submittedName>
</protein>
<feature type="compositionally biased region" description="Polar residues" evidence="1">
    <location>
        <begin position="17"/>
        <end position="39"/>
    </location>
</feature>
<name>A0AAD8Y539_9STRA</name>
<keyword evidence="3" id="KW-1185">Reference proteome</keyword>
<evidence type="ECO:0000313" key="2">
    <source>
        <dbReference type="EMBL" id="KAK1738815.1"/>
    </source>
</evidence>
<evidence type="ECO:0000313" key="3">
    <source>
        <dbReference type="Proteomes" id="UP001224775"/>
    </source>
</evidence>
<reference evidence="2" key="1">
    <citation type="submission" date="2023-06" db="EMBL/GenBank/DDBJ databases">
        <title>Survivors Of The Sea: Transcriptome response of Skeletonema marinoi to long-term dormancy.</title>
        <authorList>
            <person name="Pinder M.I.M."/>
            <person name="Kourtchenko O."/>
            <person name="Robertson E.K."/>
            <person name="Larsson T."/>
            <person name="Maumus F."/>
            <person name="Osuna-Cruz C.M."/>
            <person name="Vancaester E."/>
            <person name="Stenow R."/>
            <person name="Vandepoele K."/>
            <person name="Ploug H."/>
            <person name="Bruchert V."/>
            <person name="Godhe A."/>
            <person name="Topel M."/>
        </authorList>
    </citation>
    <scope>NUCLEOTIDE SEQUENCE</scope>
    <source>
        <strain evidence="2">R05AC</strain>
    </source>
</reference>
<accession>A0AAD8Y539</accession>
<dbReference type="Proteomes" id="UP001224775">
    <property type="component" value="Unassembled WGS sequence"/>
</dbReference>
<sequence>MTGNADDLLKGMLGISMATTKSPSAANNETTTPPKSSNKGTKKVEKVVMNENHPPAVQPMPIIIIHLPRARQHVQVVKDGVVAVPARKKIPPPPQIMMSRTRLIKEEEKD</sequence>
<gene>
    <name evidence="2" type="ORF">QTG54_010131</name>
</gene>